<gene>
    <name evidence="8" type="ORF">B7H23_00815</name>
</gene>
<dbReference type="GO" id="GO:0005886">
    <property type="term" value="C:plasma membrane"/>
    <property type="evidence" value="ECO:0007669"/>
    <property type="project" value="UniProtKB-SubCell"/>
</dbReference>
<evidence type="ECO:0000256" key="4">
    <source>
        <dbReference type="ARBA" id="ARBA00022692"/>
    </source>
</evidence>
<keyword evidence="5 7" id="KW-1133">Transmembrane helix</keyword>
<comment type="caution">
    <text evidence="8">The sequence shown here is derived from an EMBL/GenBank/DDBJ whole genome shotgun (WGS) entry which is preliminary data.</text>
</comment>
<dbReference type="PANTHER" id="PTHR33452:SF1">
    <property type="entry name" value="INNER MEMBRANE PROTEIN YPHA-RELATED"/>
    <property type="match status" value="1"/>
</dbReference>
<name>A0A231V015_9HYPH</name>
<protein>
    <recommendedName>
        <fullName evidence="10">DoxX family protein</fullName>
    </recommendedName>
</protein>
<evidence type="ECO:0000256" key="1">
    <source>
        <dbReference type="ARBA" id="ARBA00004651"/>
    </source>
</evidence>
<feature type="transmembrane region" description="Helical" evidence="7">
    <location>
        <begin position="111"/>
        <end position="131"/>
    </location>
</feature>
<dbReference type="Proteomes" id="UP000215405">
    <property type="component" value="Unassembled WGS sequence"/>
</dbReference>
<evidence type="ECO:0000256" key="5">
    <source>
        <dbReference type="ARBA" id="ARBA00022989"/>
    </source>
</evidence>
<evidence type="ECO:0000256" key="6">
    <source>
        <dbReference type="ARBA" id="ARBA00023136"/>
    </source>
</evidence>
<keyword evidence="3" id="KW-1003">Cell membrane</keyword>
<dbReference type="EMBL" id="NBYO01000001">
    <property type="protein sequence ID" value="OXT01553.1"/>
    <property type="molecule type" value="Genomic_DNA"/>
</dbReference>
<dbReference type="AlphaFoldDB" id="A0A231V015"/>
<keyword evidence="4 7" id="KW-0812">Transmembrane</keyword>
<accession>A0A231V015</accession>
<dbReference type="PANTHER" id="PTHR33452">
    <property type="entry name" value="OXIDOREDUCTASE CATD-RELATED"/>
    <property type="match status" value="1"/>
</dbReference>
<evidence type="ECO:0000313" key="8">
    <source>
        <dbReference type="EMBL" id="OXT01553.1"/>
    </source>
</evidence>
<keyword evidence="9" id="KW-1185">Reference proteome</keyword>
<evidence type="ECO:0000256" key="2">
    <source>
        <dbReference type="ARBA" id="ARBA00006679"/>
    </source>
</evidence>
<dbReference type="InterPro" id="IPR032808">
    <property type="entry name" value="DoxX"/>
</dbReference>
<proteinExistence type="inferred from homology"/>
<comment type="subcellular location">
    <subcellularLocation>
        <location evidence="1">Cell membrane</location>
        <topology evidence="1">Multi-pass membrane protein</topology>
    </subcellularLocation>
</comment>
<reference evidence="9" key="1">
    <citation type="journal article" date="2017" name="Int. J. Syst. Evol. Microbiol.">
        <title>Notoacmeibacter marinus gen. nov., sp. nov., isolated from the gut of a limpet and proposal of Notoacmeibacteraceae fam. nov. in the order Rhizobiales of the class Alphaproteobacteria.</title>
        <authorList>
            <person name="Huang Z."/>
            <person name="Guo F."/>
            <person name="Lai Q."/>
        </authorList>
    </citation>
    <scope>NUCLEOTIDE SEQUENCE [LARGE SCALE GENOMIC DNA]</scope>
    <source>
        <strain evidence="9">XMTR2A4</strain>
    </source>
</reference>
<feature type="transmembrane region" description="Helical" evidence="7">
    <location>
        <begin position="52"/>
        <end position="73"/>
    </location>
</feature>
<evidence type="ECO:0000313" key="9">
    <source>
        <dbReference type="Proteomes" id="UP000215405"/>
    </source>
</evidence>
<dbReference type="RefSeq" id="WP_094075522.1">
    <property type="nucleotide sequence ID" value="NZ_NBYO01000001.1"/>
</dbReference>
<organism evidence="8 9">
    <name type="scientific">Notoacmeibacter marinus</name>
    <dbReference type="NCBI Taxonomy" id="1876515"/>
    <lineage>
        <taxon>Bacteria</taxon>
        <taxon>Pseudomonadati</taxon>
        <taxon>Pseudomonadota</taxon>
        <taxon>Alphaproteobacteria</taxon>
        <taxon>Hyphomicrobiales</taxon>
        <taxon>Notoacmeibacteraceae</taxon>
        <taxon>Notoacmeibacter</taxon>
    </lineage>
</organism>
<feature type="transmembrane region" description="Helical" evidence="7">
    <location>
        <begin position="80"/>
        <end position="99"/>
    </location>
</feature>
<feature type="transmembrane region" description="Helical" evidence="7">
    <location>
        <begin position="12"/>
        <end position="32"/>
    </location>
</feature>
<sequence length="134" mass="14260">MADTLATKRANNDIFLLIGRILASSIFIASGAQKLMGIEGTAGYIESAGLPYPVILAWVAAIFETVAGLLLLVGFLTRSAALALTGFCFFTAFVFHFQPDDPQQMTQLMKNIAMTGGYLAFAAVGAGRFSIDRS</sequence>
<comment type="similarity">
    <text evidence="2">Belongs to the DoxX family.</text>
</comment>
<dbReference type="Pfam" id="PF07681">
    <property type="entry name" value="DoxX"/>
    <property type="match status" value="1"/>
</dbReference>
<evidence type="ECO:0008006" key="10">
    <source>
        <dbReference type="Google" id="ProtNLM"/>
    </source>
</evidence>
<evidence type="ECO:0000256" key="7">
    <source>
        <dbReference type="SAM" id="Phobius"/>
    </source>
</evidence>
<evidence type="ECO:0000256" key="3">
    <source>
        <dbReference type="ARBA" id="ARBA00022475"/>
    </source>
</evidence>
<dbReference type="InterPro" id="IPR051907">
    <property type="entry name" value="DoxX-like_oxidoreductase"/>
</dbReference>
<keyword evidence="6 7" id="KW-0472">Membrane</keyword>